<dbReference type="SUPFAM" id="SSF48208">
    <property type="entry name" value="Six-hairpin glycosidases"/>
    <property type="match status" value="1"/>
</dbReference>
<dbReference type="InterPro" id="IPR008928">
    <property type="entry name" value="6-hairpin_glycosidase_sf"/>
</dbReference>
<keyword evidence="1" id="KW-0378">Hydrolase</keyword>
<name>A0A7Z7JAP9_9BURK</name>
<evidence type="ECO:0000256" key="2">
    <source>
        <dbReference type="ARBA" id="ARBA00023295"/>
    </source>
</evidence>
<reference evidence="4 5" key="1">
    <citation type="submission" date="2018-01" db="EMBL/GenBank/DDBJ databases">
        <authorList>
            <person name="Clerissi C."/>
        </authorList>
    </citation>
    <scope>NUCLEOTIDE SEQUENCE [LARGE SCALE GENOMIC DNA]</scope>
    <source>
        <strain evidence="4">Cupriavidus taiwanensis STM 6021</strain>
    </source>
</reference>
<dbReference type="EMBL" id="LT978514">
    <property type="protein sequence ID" value="SPC21257.1"/>
    <property type="molecule type" value="Genomic_DNA"/>
</dbReference>
<accession>A0A7Z7JAP9</accession>
<dbReference type="PROSITE" id="PS00928">
    <property type="entry name" value="TREHALASE_2"/>
    <property type="match status" value="1"/>
</dbReference>
<dbReference type="Gene3D" id="1.50.10.10">
    <property type="match status" value="1"/>
</dbReference>
<feature type="compositionally biased region" description="Low complexity" evidence="3">
    <location>
        <begin position="135"/>
        <end position="156"/>
    </location>
</feature>
<evidence type="ECO:0000313" key="5">
    <source>
        <dbReference type="Proteomes" id="UP000257139"/>
    </source>
</evidence>
<dbReference type="InterPro" id="IPR012341">
    <property type="entry name" value="6hp_glycosidase-like_sf"/>
</dbReference>
<evidence type="ECO:0008006" key="6">
    <source>
        <dbReference type="Google" id="ProtNLM"/>
    </source>
</evidence>
<dbReference type="InterPro" id="IPR018232">
    <property type="entry name" value="Glyco_hydro_37_CS"/>
</dbReference>
<dbReference type="InterPro" id="IPR001661">
    <property type="entry name" value="Glyco_hydro_37"/>
</dbReference>
<evidence type="ECO:0000256" key="3">
    <source>
        <dbReference type="SAM" id="MobiDB-lite"/>
    </source>
</evidence>
<dbReference type="Proteomes" id="UP000257139">
    <property type="component" value="Chromosome CBM2594_b"/>
</dbReference>
<dbReference type="GO" id="GO:0005993">
    <property type="term" value="P:trehalose catabolic process"/>
    <property type="evidence" value="ECO:0007669"/>
    <property type="project" value="TreeGrafter"/>
</dbReference>
<dbReference type="PANTHER" id="PTHR23403">
    <property type="entry name" value="TREHALASE"/>
    <property type="match status" value="1"/>
</dbReference>
<evidence type="ECO:0000313" key="4">
    <source>
        <dbReference type="EMBL" id="SPC21257.1"/>
    </source>
</evidence>
<evidence type="ECO:0000256" key="1">
    <source>
        <dbReference type="ARBA" id="ARBA00022801"/>
    </source>
</evidence>
<feature type="region of interest" description="Disordered" evidence="3">
    <location>
        <begin position="118"/>
        <end position="156"/>
    </location>
</feature>
<keyword evidence="2" id="KW-0326">Glycosidase</keyword>
<sequence length="312" mass="33513">MAPTACVPAMRTAAWSACPMARCSTASGTTAHGRARRLFWRTWRPRCAAAARTIWCSATCAPRRSRDGTSVRAGWMHLTRAPASPLTSPPSAPRRCCRSTSMRCCGTWKRGLRRCASRPAMPRRRPTAPRRSGARRPSCNTCGTAPPASSSTTTGAAPRQYLTAATVMPLYLGLASPQQAQAVAQAVQERLLVDGGLATTECASGQQWDQPNGWAPLQWLAVGGLERYGHEALAREIAQRWLATVASLYTHECKLVEKYRIRRIEGAAHGGGGGEYPLQDGFGWTNAVAGALMARYGEVPATCRAGDVGASW</sequence>
<feature type="compositionally biased region" description="Basic residues" evidence="3">
    <location>
        <begin position="118"/>
        <end position="134"/>
    </location>
</feature>
<dbReference type="Pfam" id="PF01204">
    <property type="entry name" value="Trehalase"/>
    <property type="match status" value="1"/>
</dbReference>
<dbReference type="GO" id="GO:0004555">
    <property type="term" value="F:alpha,alpha-trehalase activity"/>
    <property type="evidence" value="ECO:0007669"/>
    <property type="project" value="InterPro"/>
</dbReference>
<protein>
    <recommendedName>
        <fullName evidence="6">Alpha,alpha-trehalase</fullName>
    </recommendedName>
</protein>
<dbReference type="PANTHER" id="PTHR23403:SF1">
    <property type="entry name" value="TREHALASE"/>
    <property type="match status" value="1"/>
</dbReference>
<organism evidence="4 5">
    <name type="scientific">Cupriavidus taiwanensis</name>
    <dbReference type="NCBI Taxonomy" id="164546"/>
    <lineage>
        <taxon>Bacteria</taxon>
        <taxon>Pseudomonadati</taxon>
        <taxon>Pseudomonadota</taxon>
        <taxon>Betaproteobacteria</taxon>
        <taxon>Burkholderiales</taxon>
        <taxon>Burkholderiaceae</taxon>
        <taxon>Cupriavidus</taxon>
    </lineage>
</organism>
<proteinExistence type="predicted"/>
<dbReference type="AlphaFoldDB" id="A0A7Z7JAP9"/>
<gene>
    <name evidence="4" type="ORF">CBM2594_B10361</name>
</gene>